<keyword evidence="2" id="KW-1185">Reference proteome</keyword>
<proteinExistence type="predicted"/>
<dbReference type="Proteomes" id="UP001163223">
    <property type="component" value="Chromosome"/>
</dbReference>
<evidence type="ECO:0000313" key="2">
    <source>
        <dbReference type="Proteomes" id="UP001163223"/>
    </source>
</evidence>
<evidence type="ECO:0000313" key="1">
    <source>
        <dbReference type="EMBL" id="WAJ26881.1"/>
    </source>
</evidence>
<dbReference type="EMBL" id="CP113520">
    <property type="protein sequence ID" value="WAJ26881.1"/>
    <property type="molecule type" value="Genomic_DNA"/>
</dbReference>
<accession>A0ACD4NJH3</accession>
<sequence length="96" mass="9732">MSTAIPGARVVVAVDLLSSPGQRIVAVDDVGGLHLAALRMSSAEVLASEQSFAREGALRLAQMVLAGHEHAMTAPHTLRTIAAALAAEHAIAGEGA</sequence>
<name>A0ACD4NJH3_9HYPH</name>
<protein>
    <submittedName>
        <fullName evidence="1">Uncharacterized protein</fullName>
    </submittedName>
</protein>
<reference evidence="1" key="1">
    <citation type="submission" date="2022-11" db="EMBL/GenBank/DDBJ databases">
        <title>beta-Carotene-producing bacterium, Jeongeuplla avenae sp. nov., alleviates the salt stress of Arabidopsis seedlings.</title>
        <authorList>
            <person name="Jiang L."/>
            <person name="Lee J."/>
        </authorList>
    </citation>
    <scope>NUCLEOTIDE SEQUENCE</scope>
    <source>
        <strain evidence="1">DY_R2A_6</strain>
    </source>
</reference>
<organism evidence="1 2">
    <name type="scientific">Antarcticirhabdus aurantiaca</name>
    <dbReference type="NCBI Taxonomy" id="2606717"/>
    <lineage>
        <taxon>Bacteria</taxon>
        <taxon>Pseudomonadati</taxon>
        <taxon>Pseudomonadota</taxon>
        <taxon>Alphaproteobacteria</taxon>
        <taxon>Hyphomicrobiales</taxon>
        <taxon>Aurantimonadaceae</taxon>
        <taxon>Antarcticirhabdus</taxon>
    </lineage>
</organism>
<gene>
    <name evidence="1" type="ORF">OXU80_18700</name>
</gene>